<evidence type="ECO:0000313" key="2">
    <source>
        <dbReference type="EMBL" id="WVZ61544.1"/>
    </source>
</evidence>
<dbReference type="EMBL" id="CP144747">
    <property type="protein sequence ID" value="WVZ61544.1"/>
    <property type="molecule type" value="Genomic_DNA"/>
</dbReference>
<feature type="compositionally biased region" description="Basic and acidic residues" evidence="1">
    <location>
        <begin position="27"/>
        <end position="41"/>
    </location>
</feature>
<dbReference type="Proteomes" id="UP001341281">
    <property type="component" value="Chromosome 03"/>
</dbReference>
<organism evidence="2 3">
    <name type="scientific">Paspalum notatum var. saurae</name>
    <dbReference type="NCBI Taxonomy" id="547442"/>
    <lineage>
        <taxon>Eukaryota</taxon>
        <taxon>Viridiplantae</taxon>
        <taxon>Streptophyta</taxon>
        <taxon>Embryophyta</taxon>
        <taxon>Tracheophyta</taxon>
        <taxon>Spermatophyta</taxon>
        <taxon>Magnoliopsida</taxon>
        <taxon>Liliopsida</taxon>
        <taxon>Poales</taxon>
        <taxon>Poaceae</taxon>
        <taxon>PACMAD clade</taxon>
        <taxon>Panicoideae</taxon>
        <taxon>Andropogonodae</taxon>
        <taxon>Paspaleae</taxon>
        <taxon>Paspalinae</taxon>
        <taxon>Paspalum</taxon>
    </lineage>
</organism>
<name>A0AAQ3SVA0_PASNO</name>
<accession>A0AAQ3SVA0</accession>
<protein>
    <submittedName>
        <fullName evidence="2">Uncharacterized protein</fullName>
    </submittedName>
</protein>
<reference evidence="2 3" key="1">
    <citation type="submission" date="2024-02" db="EMBL/GenBank/DDBJ databases">
        <title>High-quality chromosome-scale genome assembly of Pensacola bahiagrass (Paspalum notatum Flugge var. saurae).</title>
        <authorList>
            <person name="Vega J.M."/>
            <person name="Podio M."/>
            <person name="Orjuela J."/>
            <person name="Siena L.A."/>
            <person name="Pessino S.C."/>
            <person name="Combes M.C."/>
            <person name="Mariac C."/>
            <person name="Albertini E."/>
            <person name="Pupilli F."/>
            <person name="Ortiz J.P.A."/>
            <person name="Leblanc O."/>
        </authorList>
    </citation>
    <scope>NUCLEOTIDE SEQUENCE [LARGE SCALE GENOMIC DNA]</scope>
    <source>
        <strain evidence="2">R1</strain>
        <tissue evidence="2">Leaf</tissue>
    </source>
</reference>
<keyword evidence="3" id="KW-1185">Reference proteome</keyword>
<sequence length="69" mass="7810">MISCPARPRSPRPDRFPSWRAAPHLRRTPDAGRSTGDDEHPPTWPVTSSPITHRLRHALAQRCPHSVMP</sequence>
<dbReference type="AlphaFoldDB" id="A0AAQ3SVA0"/>
<evidence type="ECO:0000313" key="3">
    <source>
        <dbReference type="Proteomes" id="UP001341281"/>
    </source>
</evidence>
<evidence type="ECO:0000256" key="1">
    <source>
        <dbReference type="SAM" id="MobiDB-lite"/>
    </source>
</evidence>
<gene>
    <name evidence="2" type="ORF">U9M48_011402</name>
</gene>
<proteinExistence type="predicted"/>
<feature type="region of interest" description="Disordered" evidence="1">
    <location>
        <begin position="1"/>
        <end position="52"/>
    </location>
</feature>